<evidence type="ECO:0000256" key="4">
    <source>
        <dbReference type="ARBA" id="ARBA00022989"/>
    </source>
</evidence>
<dbReference type="InterPro" id="IPR013099">
    <property type="entry name" value="K_chnl_dom"/>
</dbReference>
<reference evidence="11" key="2">
    <citation type="submission" date="2015-08" db="UniProtKB">
        <authorList>
            <consortium name="WormBaseParasite"/>
        </authorList>
    </citation>
    <scope>IDENTIFICATION</scope>
</reference>
<keyword evidence="3 8" id="KW-0812">Transmembrane</keyword>
<keyword evidence="7" id="KW-0407">Ion channel</keyword>
<name>A0A0K0FHT1_STRVS</name>
<feature type="transmembrane region" description="Helical" evidence="8">
    <location>
        <begin position="289"/>
        <end position="313"/>
    </location>
</feature>
<evidence type="ECO:0000256" key="8">
    <source>
        <dbReference type="SAM" id="Phobius"/>
    </source>
</evidence>
<dbReference type="STRING" id="75913.A0A0K0FHT1"/>
<proteinExistence type="predicted"/>
<dbReference type="GO" id="GO:0022841">
    <property type="term" value="F:potassium ion leak channel activity"/>
    <property type="evidence" value="ECO:0007669"/>
    <property type="project" value="TreeGrafter"/>
</dbReference>
<organism evidence="10 11">
    <name type="scientific">Strongyloides venezuelensis</name>
    <name type="common">Threadworm</name>
    <dbReference type="NCBI Taxonomy" id="75913"/>
    <lineage>
        <taxon>Eukaryota</taxon>
        <taxon>Metazoa</taxon>
        <taxon>Ecdysozoa</taxon>
        <taxon>Nematoda</taxon>
        <taxon>Chromadorea</taxon>
        <taxon>Rhabditida</taxon>
        <taxon>Tylenchina</taxon>
        <taxon>Panagrolaimomorpha</taxon>
        <taxon>Strongyloidoidea</taxon>
        <taxon>Strongyloididae</taxon>
        <taxon>Strongyloides</taxon>
    </lineage>
</organism>
<keyword evidence="5" id="KW-0406">Ion transport</keyword>
<feature type="domain" description="Potassium channel" evidence="9">
    <location>
        <begin position="120"/>
        <end position="173"/>
    </location>
</feature>
<feature type="transmembrane region" description="Helical" evidence="8">
    <location>
        <begin position="22"/>
        <end position="47"/>
    </location>
</feature>
<evidence type="ECO:0000313" key="11">
    <source>
        <dbReference type="WBParaSite" id="SVE_0844600.1"/>
    </source>
</evidence>
<protein>
    <submittedName>
        <fullName evidence="11">Ion_trans_2 domain-containing protein</fullName>
    </submittedName>
</protein>
<dbReference type="GO" id="GO:0005886">
    <property type="term" value="C:plasma membrane"/>
    <property type="evidence" value="ECO:0007669"/>
    <property type="project" value="TreeGrafter"/>
</dbReference>
<dbReference type="GO" id="GO:0015271">
    <property type="term" value="F:outward rectifier potassium channel activity"/>
    <property type="evidence" value="ECO:0007669"/>
    <property type="project" value="TreeGrafter"/>
</dbReference>
<evidence type="ECO:0000256" key="7">
    <source>
        <dbReference type="ARBA" id="ARBA00023303"/>
    </source>
</evidence>
<keyword evidence="2" id="KW-0813">Transport</keyword>
<evidence type="ECO:0000259" key="9">
    <source>
        <dbReference type="Pfam" id="PF07885"/>
    </source>
</evidence>
<dbReference type="SUPFAM" id="SSF81324">
    <property type="entry name" value="Voltage-gated potassium channels"/>
    <property type="match status" value="2"/>
</dbReference>
<reference evidence="10" key="1">
    <citation type="submission" date="2014-07" db="EMBL/GenBank/DDBJ databases">
        <authorList>
            <person name="Martin A.A"/>
            <person name="De Silva N."/>
        </authorList>
    </citation>
    <scope>NUCLEOTIDE SEQUENCE</scope>
</reference>
<keyword evidence="4 8" id="KW-1133">Transmembrane helix</keyword>
<evidence type="ECO:0000256" key="1">
    <source>
        <dbReference type="ARBA" id="ARBA00004141"/>
    </source>
</evidence>
<accession>A0A0K0FHT1</accession>
<keyword evidence="6 8" id="KW-0472">Membrane</keyword>
<dbReference type="Pfam" id="PF07885">
    <property type="entry name" value="Ion_trans_2"/>
    <property type="match status" value="1"/>
</dbReference>
<dbReference type="PANTHER" id="PTHR11003">
    <property type="entry name" value="POTASSIUM CHANNEL, SUBFAMILY K"/>
    <property type="match status" value="1"/>
</dbReference>
<sequence>MCISNRQAYILLLRVKKFYHDWGLGHIILLFTYLLYILTFASLFFILESANARSHYQTYRNKINQRRKEFITNELLPHIFNNSKLLVFIHDEKTIYLNELMQEKLGTYEKFVYGRINGKIYNSTFTQSLNYAFTTITTLGYNNIAPITIEGKILSLFFSIIGIPLTIIVIKDIEYLLVKLFSLPSIIFKQLWYVFRFCTLQPVQEDEFERQIKESGGRVFTDYRLNTTERLLHMPLFIVIMSLLGWITIGSIFASYHQSNFDNYTTIFFIFNLLSTIGSSEVQFEDFPILFQIFFYFYTIIGLSFVSLFINLIHVKFNKAYWLPARMYLPLNGNNNGIQVATMDSFDDDLNLTESPLYHYTTMGIFQTENKCALLQALRYDNALADESTQTLDDHETKKEVKNITFYNPNTNNKKSNDDVRSLMYETYKGKPPRIISIKNDPPK</sequence>
<feature type="transmembrane region" description="Helical" evidence="8">
    <location>
        <begin position="234"/>
        <end position="256"/>
    </location>
</feature>
<dbReference type="AlphaFoldDB" id="A0A0K0FHT1"/>
<dbReference type="WBParaSite" id="SVE_0844600.1">
    <property type="protein sequence ID" value="SVE_0844600.1"/>
    <property type="gene ID" value="SVE_0844600"/>
</dbReference>
<dbReference type="InterPro" id="IPR003280">
    <property type="entry name" value="2pore_dom_K_chnl"/>
</dbReference>
<evidence type="ECO:0000256" key="3">
    <source>
        <dbReference type="ARBA" id="ARBA00022692"/>
    </source>
</evidence>
<evidence type="ECO:0000256" key="6">
    <source>
        <dbReference type="ARBA" id="ARBA00023136"/>
    </source>
</evidence>
<evidence type="ECO:0000256" key="2">
    <source>
        <dbReference type="ARBA" id="ARBA00022448"/>
    </source>
</evidence>
<feature type="transmembrane region" description="Helical" evidence="8">
    <location>
        <begin position="153"/>
        <end position="170"/>
    </location>
</feature>
<dbReference type="PANTHER" id="PTHR11003:SF337">
    <property type="entry name" value="POTASSIUM CHANNEL DOMAIN-CONTAINING PROTEIN"/>
    <property type="match status" value="1"/>
</dbReference>
<dbReference type="Gene3D" id="1.10.287.70">
    <property type="match status" value="1"/>
</dbReference>
<dbReference type="GO" id="GO:0030322">
    <property type="term" value="P:stabilization of membrane potential"/>
    <property type="evidence" value="ECO:0007669"/>
    <property type="project" value="TreeGrafter"/>
</dbReference>
<comment type="subcellular location">
    <subcellularLocation>
        <location evidence="1">Membrane</location>
        <topology evidence="1">Multi-pass membrane protein</topology>
    </subcellularLocation>
</comment>
<evidence type="ECO:0000256" key="5">
    <source>
        <dbReference type="ARBA" id="ARBA00023065"/>
    </source>
</evidence>
<dbReference type="Proteomes" id="UP000035680">
    <property type="component" value="Unassembled WGS sequence"/>
</dbReference>
<keyword evidence="10" id="KW-1185">Reference proteome</keyword>
<evidence type="ECO:0000313" key="10">
    <source>
        <dbReference type="Proteomes" id="UP000035680"/>
    </source>
</evidence>